<dbReference type="SUPFAM" id="SSF46689">
    <property type="entry name" value="Homeodomain-like"/>
    <property type="match status" value="1"/>
</dbReference>
<name>A0A0B4CXP4_9MICO</name>
<dbReference type="EMBL" id="JWSZ01000005">
    <property type="protein sequence ID" value="KIC59151.1"/>
    <property type="molecule type" value="Genomic_DNA"/>
</dbReference>
<dbReference type="RefSeq" id="WP_039413561.1">
    <property type="nucleotide sequence ID" value="NZ_JWSZ01000005.1"/>
</dbReference>
<feature type="DNA-binding region" description="H-T-H motif" evidence="2">
    <location>
        <begin position="37"/>
        <end position="56"/>
    </location>
</feature>
<reference evidence="4 5" key="1">
    <citation type="submission" date="2014-12" db="EMBL/GenBank/DDBJ databases">
        <title>Genome sequencing of Microbacterium hominis TPW29.</title>
        <authorList>
            <person name="Tan P.W."/>
            <person name="Chan K.-G."/>
        </authorList>
    </citation>
    <scope>NUCLEOTIDE SEQUENCE [LARGE SCALE GENOMIC DNA]</scope>
    <source>
        <strain evidence="4 5">TPW29</strain>
    </source>
</reference>
<dbReference type="PROSITE" id="PS50977">
    <property type="entry name" value="HTH_TETR_2"/>
    <property type="match status" value="1"/>
</dbReference>
<dbReference type="PANTHER" id="PTHR30055">
    <property type="entry name" value="HTH-TYPE TRANSCRIPTIONAL REGULATOR RUTR"/>
    <property type="match status" value="1"/>
</dbReference>
<dbReference type="InterPro" id="IPR001647">
    <property type="entry name" value="HTH_TetR"/>
</dbReference>
<dbReference type="GO" id="GO:0003700">
    <property type="term" value="F:DNA-binding transcription factor activity"/>
    <property type="evidence" value="ECO:0007669"/>
    <property type="project" value="TreeGrafter"/>
</dbReference>
<dbReference type="Gene3D" id="1.10.357.10">
    <property type="entry name" value="Tetracycline Repressor, domain 2"/>
    <property type="match status" value="1"/>
</dbReference>
<organism evidence="4 5">
    <name type="scientific">Microbacterium hominis</name>
    <dbReference type="NCBI Taxonomy" id="162426"/>
    <lineage>
        <taxon>Bacteria</taxon>
        <taxon>Bacillati</taxon>
        <taxon>Actinomycetota</taxon>
        <taxon>Actinomycetes</taxon>
        <taxon>Micrococcales</taxon>
        <taxon>Microbacteriaceae</taxon>
        <taxon>Microbacterium</taxon>
    </lineage>
</organism>
<evidence type="ECO:0000256" key="2">
    <source>
        <dbReference type="PROSITE-ProRule" id="PRU00335"/>
    </source>
</evidence>
<dbReference type="Proteomes" id="UP000031202">
    <property type="component" value="Unassembled WGS sequence"/>
</dbReference>
<comment type="caution">
    <text evidence="4">The sequence shown here is derived from an EMBL/GenBank/DDBJ whole genome shotgun (WGS) entry which is preliminary data.</text>
</comment>
<gene>
    <name evidence="4" type="ORF">RM52_04580</name>
</gene>
<dbReference type="InterPro" id="IPR009057">
    <property type="entry name" value="Homeodomain-like_sf"/>
</dbReference>
<evidence type="ECO:0000259" key="3">
    <source>
        <dbReference type="PROSITE" id="PS50977"/>
    </source>
</evidence>
<evidence type="ECO:0000313" key="4">
    <source>
        <dbReference type="EMBL" id="KIC59151.1"/>
    </source>
</evidence>
<dbReference type="SUPFAM" id="SSF48498">
    <property type="entry name" value="Tetracyclin repressor-like, C-terminal domain"/>
    <property type="match status" value="1"/>
</dbReference>
<dbReference type="AlphaFoldDB" id="A0A0B4CXP4"/>
<dbReference type="PANTHER" id="PTHR30055:SF226">
    <property type="entry name" value="HTH-TYPE TRANSCRIPTIONAL REGULATOR PKSA"/>
    <property type="match status" value="1"/>
</dbReference>
<proteinExistence type="predicted"/>
<evidence type="ECO:0000256" key="1">
    <source>
        <dbReference type="ARBA" id="ARBA00023125"/>
    </source>
</evidence>
<sequence>MNDVSSPRVYLGVDDRRRQLLDAAWEVMRDGGAATLSLRTVAQRAGVAHRVVTYAFGTKSALVAALLERESARAVEAAWAVPLAAESRERAVARALRAYLDDVRADPRRHESLAELTALARSAGEPEDAAAIESAAALREIEARLHVWESARGVSSAASREVVAGAILAAAGGLAQWWLATRDDTRADAIIDLLARGFADPDAAASGP</sequence>
<evidence type="ECO:0000313" key="5">
    <source>
        <dbReference type="Proteomes" id="UP000031202"/>
    </source>
</evidence>
<feature type="domain" description="HTH tetR-type" evidence="3">
    <location>
        <begin position="14"/>
        <end position="74"/>
    </location>
</feature>
<dbReference type="InterPro" id="IPR050109">
    <property type="entry name" value="HTH-type_TetR-like_transc_reg"/>
</dbReference>
<dbReference type="Pfam" id="PF00440">
    <property type="entry name" value="TetR_N"/>
    <property type="match status" value="1"/>
</dbReference>
<keyword evidence="1 2" id="KW-0238">DNA-binding</keyword>
<dbReference type="GO" id="GO:0000976">
    <property type="term" value="F:transcription cis-regulatory region binding"/>
    <property type="evidence" value="ECO:0007669"/>
    <property type="project" value="TreeGrafter"/>
</dbReference>
<accession>A0A0B4CXP4</accession>
<dbReference type="InterPro" id="IPR036271">
    <property type="entry name" value="Tet_transcr_reg_TetR-rel_C_sf"/>
</dbReference>
<protein>
    <submittedName>
        <fullName evidence="4">TetR family transcriptional regulator</fullName>
    </submittedName>
</protein>